<dbReference type="OrthoDB" id="1902587at2759"/>
<dbReference type="Pfam" id="PF00254">
    <property type="entry name" value="FKBP_C"/>
    <property type="match status" value="1"/>
</dbReference>
<dbReference type="GO" id="GO:0009507">
    <property type="term" value="C:chloroplast"/>
    <property type="evidence" value="ECO:0007669"/>
    <property type="project" value="InterPro"/>
</dbReference>
<dbReference type="PANTHER" id="PTHR47833:SF2">
    <property type="entry name" value="PEPTIDYLPROLYL ISOMERASE"/>
    <property type="match status" value="1"/>
</dbReference>
<dbReference type="GO" id="GO:0003755">
    <property type="term" value="F:peptidyl-prolyl cis-trans isomerase activity"/>
    <property type="evidence" value="ECO:0007669"/>
    <property type="project" value="UniProtKB-KW"/>
</dbReference>
<sequence>MATTLVSHIPIKCSSSISTPHNKHHQAIKPCFSKPITNNHTQHLSKPTEASAFSRREAIGFGLCLNFFDTLLPASAAAESNTATTCEFTLADSGLAFCDKVVGYGSQAEKGQLIKAHYVGKLVSGKVFDSSYNRGKPLTFCISVDSFNLNDQMVKGGDMLSGSSTTAAVADATQALSKEIHDYFSSIPEIGGEWLSSL</sequence>
<keyword evidence="4" id="KW-1185">Reference proteome</keyword>
<dbReference type="InterPro" id="IPR001179">
    <property type="entry name" value="PPIase_FKBP_dom"/>
</dbReference>
<gene>
    <name evidence="3" type="ORF">CTI12_AA616940</name>
</gene>
<evidence type="ECO:0000259" key="2">
    <source>
        <dbReference type="PROSITE" id="PS50059"/>
    </source>
</evidence>
<dbReference type="InterPro" id="IPR044183">
    <property type="entry name" value="PNSL4/FKBP13-like"/>
</dbReference>
<dbReference type="InterPro" id="IPR046357">
    <property type="entry name" value="PPIase_dom_sf"/>
</dbReference>
<evidence type="ECO:0000256" key="1">
    <source>
        <dbReference type="PROSITE-ProRule" id="PRU00277"/>
    </source>
</evidence>
<keyword evidence="1 3" id="KW-0413">Isomerase</keyword>
<dbReference type="Proteomes" id="UP000245207">
    <property type="component" value="Unassembled WGS sequence"/>
</dbReference>
<reference evidence="3 4" key="1">
    <citation type="journal article" date="2018" name="Mol. Plant">
        <title>The genome of Artemisia annua provides insight into the evolution of Asteraceae family and artemisinin biosynthesis.</title>
        <authorList>
            <person name="Shen Q."/>
            <person name="Zhang L."/>
            <person name="Liao Z."/>
            <person name="Wang S."/>
            <person name="Yan T."/>
            <person name="Shi P."/>
            <person name="Liu M."/>
            <person name="Fu X."/>
            <person name="Pan Q."/>
            <person name="Wang Y."/>
            <person name="Lv Z."/>
            <person name="Lu X."/>
            <person name="Zhang F."/>
            <person name="Jiang W."/>
            <person name="Ma Y."/>
            <person name="Chen M."/>
            <person name="Hao X."/>
            <person name="Li L."/>
            <person name="Tang Y."/>
            <person name="Lv G."/>
            <person name="Zhou Y."/>
            <person name="Sun X."/>
            <person name="Brodelius P.E."/>
            <person name="Rose J.K.C."/>
            <person name="Tang K."/>
        </authorList>
    </citation>
    <scope>NUCLEOTIDE SEQUENCE [LARGE SCALE GENOMIC DNA]</scope>
    <source>
        <strain evidence="4">cv. Huhao1</strain>
        <tissue evidence="3">Leaf</tissue>
    </source>
</reference>
<dbReference type="SUPFAM" id="SSF54534">
    <property type="entry name" value="FKBP-like"/>
    <property type="match status" value="1"/>
</dbReference>
<evidence type="ECO:0000313" key="4">
    <source>
        <dbReference type="Proteomes" id="UP000245207"/>
    </source>
</evidence>
<dbReference type="EC" id="5.2.1.8" evidence="1"/>
<dbReference type="Gene3D" id="3.10.50.40">
    <property type="match status" value="1"/>
</dbReference>
<comment type="caution">
    <text evidence="3">The sequence shown here is derived from an EMBL/GenBank/DDBJ whole genome shotgun (WGS) entry which is preliminary data.</text>
</comment>
<dbReference type="EMBL" id="PKPP01021934">
    <property type="protein sequence ID" value="PWA34664.1"/>
    <property type="molecule type" value="Genomic_DNA"/>
</dbReference>
<name>A0A2U1KD13_ARTAN</name>
<evidence type="ECO:0000313" key="3">
    <source>
        <dbReference type="EMBL" id="PWA34664.1"/>
    </source>
</evidence>
<organism evidence="3 4">
    <name type="scientific">Artemisia annua</name>
    <name type="common">Sweet wormwood</name>
    <dbReference type="NCBI Taxonomy" id="35608"/>
    <lineage>
        <taxon>Eukaryota</taxon>
        <taxon>Viridiplantae</taxon>
        <taxon>Streptophyta</taxon>
        <taxon>Embryophyta</taxon>
        <taxon>Tracheophyta</taxon>
        <taxon>Spermatophyta</taxon>
        <taxon>Magnoliopsida</taxon>
        <taxon>eudicotyledons</taxon>
        <taxon>Gunneridae</taxon>
        <taxon>Pentapetalae</taxon>
        <taxon>asterids</taxon>
        <taxon>campanulids</taxon>
        <taxon>Asterales</taxon>
        <taxon>Asteraceae</taxon>
        <taxon>Asteroideae</taxon>
        <taxon>Anthemideae</taxon>
        <taxon>Artemisiinae</taxon>
        <taxon>Artemisia</taxon>
    </lineage>
</organism>
<proteinExistence type="predicted"/>
<dbReference type="PROSITE" id="PS50059">
    <property type="entry name" value="FKBP_PPIASE"/>
    <property type="match status" value="1"/>
</dbReference>
<dbReference type="STRING" id="35608.A0A2U1KD13"/>
<accession>A0A2U1KD13</accession>
<protein>
    <recommendedName>
        <fullName evidence="1">peptidylprolyl isomerase</fullName>
        <ecNumber evidence="1">5.2.1.8</ecNumber>
    </recommendedName>
</protein>
<feature type="domain" description="PPIase FKBP-type" evidence="2">
    <location>
        <begin position="111"/>
        <end position="158"/>
    </location>
</feature>
<comment type="catalytic activity">
    <reaction evidence="1">
        <text>[protein]-peptidylproline (omega=180) = [protein]-peptidylproline (omega=0)</text>
        <dbReference type="Rhea" id="RHEA:16237"/>
        <dbReference type="Rhea" id="RHEA-COMP:10747"/>
        <dbReference type="Rhea" id="RHEA-COMP:10748"/>
        <dbReference type="ChEBI" id="CHEBI:83833"/>
        <dbReference type="ChEBI" id="CHEBI:83834"/>
        <dbReference type="EC" id="5.2.1.8"/>
    </reaction>
</comment>
<dbReference type="PANTHER" id="PTHR47833">
    <property type="entry name" value="PHOTOSYNTHETIC NDH SUBUNIT OF LUMENAL LOCATION 4, CHLOROPLASTIC"/>
    <property type="match status" value="1"/>
</dbReference>
<keyword evidence="1" id="KW-0697">Rotamase</keyword>
<dbReference type="AlphaFoldDB" id="A0A2U1KD13"/>